<name>A0AA88E387_FICCA</name>
<evidence type="ECO:0000313" key="2">
    <source>
        <dbReference type="EMBL" id="GMN67134.1"/>
    </source>
</evidence>
<reference evidence="2" key="1">
    <citation type="submission" date="2023-07" db="EMBL/GenBank/DDBJ databases">
        <title>draft genome sequence of fig (Ficus carica).</title>
        <authorList>
            <person name="Takahashi T."/>
            <person name="Nishimura K."/>
        </authorList>
    </citation>
    <scope>NUCLEOTIDE SEQUENCE</scope>
</reference>
<protein>
    <submittedName>
        <fullName evidence="2">Uncharacterized protein</fullName>
    </submittedName>
</protein>
<feature type="region of interest" description="Disordered" evidence="1">
    <location>
        <begin position="64"/>
        <end position="158"/>
    </location>
</feature>
<feature type="compositionally biased region" description="Gly residues" evidence="1">
    <location>
        <begin position="135"/>
        <end position="158"/>
    </location>
</feature>
<evidence type="ECO:0000256" key="1">
    <source>
        <dbReference type="SAM" id="MobiDB-lite"/>
    </source>
</evidence>
<proteinExistence type="predicted"/>
<gene>
    <name evidence="2" type="ORF">TIFTF001_036197</name>
</gene>
<sequence length="158" mass="16875">MAFGTPVWFELTIEPLHSKSNLVYCATNPRQTVLGCYRDCSLPPDFSLPPLMFGDSLLQRFPDPWQPSPPAVWPPPTDYDFSPAAGNNPLRSPASRVAEEETEEETESLEAPPFWAATDLMGTKLRSLEEEEEIGGGGGGGHGDGVPDGDGGGGGDGR</sequence>
<dbReference type="Proteomes" id="UP001187192">
    <property type="component" value="Unassembled WGS sequence"/>
</dbReference>
<evidence type="ECO:0000313" key="3">
    <source>
        <dbReference type="Proteomes" id="UP001187192"/>
    </source>
</evidence>
<keyword evidence="3" id="KW-1185">Reference proteome</keyword>
<comment type="caution">
    <text evidence="2">The sequence shown here is derived from an EMBL/GenBank/DDBJ whole genome shotgun (WGS) entry which is preliminary data.</text>
</comment>
<dbReference type="EMBL" id="BTGU01000409">
    <property type="protein sequence ID" value="GMN67134.1"/>
    <property type="molecule type" value="Genomic_DNA"/>
</dbReference>
<feature type="compositionally biased region" description="Pro residues" evidence="1">
    <location>
        <begin position="64"/>
        <end position="77"/>
    </location>
</feature>
<dbReference type="AlphaFoldDB" id="A0AA88E387"/>
<accession>A0AA88E387</accession>
<organism evidence="2 3">
    <name type="scientific">Ficus carica</name>
    <name type="common">Common fig</name>
    <dbReference type="NCBI Taxonomy" id="3494"/>
    <lineage>
        <taxon>Eukaryota</taxon>
        <taxon>Viridiplantae</taxon>
        <taxon>Streptophyta</taxon>
        <taxon>Embryophyta</taxon>
        <taxon>Tracheophyta</taxon>
        <taxon>Spermatophyta</taxon>
        <taxon>Magnoliopsida</taxon>
        <taxon>eudicotyledons</taxon>
        <taxon>Gunneridae</taxon>
        <taxon>Pentapetalae</taxon>
        <taxon>rosids</taxon>
        <taxon>fabids</taxon>
        <taxon>Rosales</taxon>
        <taxon>Moraceae</taxon>
        <taxon>Ficeae</taxon>
        <taxon>Ficus</taxon>
    </lineage>
</organism>